<dbReference type="HOGENOM" id="CLU_1510169_0_0_1"/>
<reference evidence="1" key="1">
    <citation type="submission" date="2009-02" db="EMBL/GenBank/DDBJ databases">
        <title>The Genome Sequence of Ajellomyces capsulatus strain G186AR.</title>
        <authorList>
            <consortium name="The Broad Institute Genome Sequencing Platform"/>
            <person name="Champion M."/>
            <person name="Cuomo C."/>
            <person name="Ma L.-J."/>
            <person name="Henn M.R."/>
            <person name="Sil A."/>
            <person name="Goldman B."/>
            <person name="Young S.K."/>
            <person name="Kodira C.D."/>
            <person name="Zeng Q."/>
            <person name="Koehrsen M."/>
            <person name="Alvarado L."/>
            <person name="Berlin A."/>
            <person name="Borenstein D."/>
            <person name="Chen Z."/>
            <person name="Engels R."/>
            <person name="Freedman E."/>
            <person name="Gellesch M."/>
            <person name="Goldberg J."/>
            <person name="Griggs A."/>
            <person name="Gujja S."/>
            <person name="Heiman D."/>
            <person name="Hepburn T."/>
            <person name="Howarth C."/>
            <person name="Jen D."/>
            <person name="Larson L."/>
            <person name="Lewis B."/>
            <person name="Mehta T."/>
            <person name="Park D."/>
            <person name="Pearson M."/>
            <person name="Roberts A."/>
            <person name="Saif S."/>
            <person name="Shea T."/>
            <person name="Shenoy N."/>
            <person name="Sisk P."/>
            <person name="Stolte C."/>
            <person name="Sykes S."/>
            <person name="Walk T."/>
            <person name="White J."/>
            <person name="Yandava C."/>
            <person name="Klein B."/>
            <person name="McEwen J.G."/>
            <person name="Puccia R."/>
            <person name="Goldman G.H."/>
            <person name="Felipe M.S."/>
            <person name="Nino-Vega G."/>
            <person name="San-Blas G."/>
            <person name="Taylor J."/>
            <person name="Mendoza L."/>
            <person name="Galagan J."/>
            <person name="Nusbaum C."/>
            <person name="Birren B."/>
        </authorList>
    </citation>
    <scope>NUCLEOTIDE SEQUENCE</scope>
    <source>
        <strain evidence="1">G186AR</strain>
    </source>
</reference>
<dbReference type="VEuPathDB" id="FungiDB:I7I50_12532"/>
<dbReference type="EMBL" id="GG663372">
    <property type="protein sequence ID" value="EEH04745.1"/>
    <property type="molecule type" value="Genomic_DNA"/>
</dbReference>
<proteinExistence type="predicted"/>
<gene>
    <name evidence="1" type="ORF">HCBG_06696</name>
</gene>
<dbReference type="AlphaFoldDB" id="C0NUT2"/>
<dbReference type="STRING" id="447093.C0NUT2"/>
<evidence type="ECO:0000313" key="1">
    <source>
        <dbReference type="EMBL" id="EEH04745.1"/>
    </source>
</evidence>
<dbReference type="InParanoid" id="C0NUT2"/>
<organism evidence="1 2">
    <name type="scientific">Ajellomyces capsulatus (strain G186AR / H82 / ATCC MYA-2454 / RMSCC 2432)</name>
    <name type="common">Darling's disease fungus</name>
    <name type="synonym">Histoplasma capsulatum</name>
    <dbReference type="NCBI Taxonomy" id="447093"/>
    <lineage>
        <taxon>Eukaryota</taxon>
        <taxon>Fungi</taxon>
        <taxon>Dikarya</taxon>
        <taxon>Ascomycota</taxon>
        <taxon>Pezizomycotina</taxon>
        <taxon>Eurotiomycetes</taxon>
        <taxon>Eurotiomycetidae</taxon>
        <taxon>Onygenales</taxon>
        <taxon>Ajellomycetaceae</taxon>
        <taxon>Histoplasma</taxon>
    </lineage>
</organism>
<dbReference type="Proteomes" id="UP000001631">
    <property type="component" value="Unassembled WGS sequence"/>
</dbReference>
<dbReference type="RefSeq" id="XP_045285226.1">
    <property type="nucleotide sequence ID" value="XM_045433745.1"/>
</dbReference>
<protein>
    <submittedName>
        <fullName evidence="1">Uncharacterized protein</fullName>
    </submittedName>
</protein>
<accession>C0NUT2</accession>
<name>C0NUT2_AJECG</name>
<sequence>MQKRMGAYNLMQFVEAIEGGAMAVMTRYEGWAPQEVQILTSKARSDARRPDVHVLFDLYAVWGQKPENIPICRKFESNLLLFGLVGGLIELYENVNFTAVPYMEVQARYFLPGYAHIQCETEGVRVESTKAREEGRGVLCAGRAAVAAHTRDFVCLAFIDDKCPPVRTASPAGYMDGV</sequence>
<evidence type="ECO:0000313" key="2">
    <source>
        <dbReference type="Proteomes" id="UP000001631"/>
    </source>
</evidence>
<keyword evidence="2" id="KW-1185">Reference proteome</keyword>
<dbReference type="GeneID" id="69039712"/>